<protein>
    <submittedName>
        <fullName evidence="2">Uncharacterized protein</fullName>
    </submittedName>
</protein>
<gene>
    <name evidence="2" type="ORF">PGLA1383_LOCUS44049</name>
</gene>
<organism evidence="2 3">
    <name type="scientific">Polarella glacialis</name>
    <name type="common">Dinoflagellate</name>
    <dbReference type="NCBI Taxonomy" id="89957"/>
    <lineage>
        <taxon>Eukaryota</taxon>
        <taxon>Sar</taxon>
        <taxon>Alveolata</taxon>
        <taxon>Dinophyceae</taxon>
        <taxon>Suessiales</taxon>
        <taxon>Suessiaceae</taxon>
        <taxon>Polarella</taxon>
    </lineage>
</organism>
<keyword evidence="3" id="KW-1185">Reference proteome</keyword>
<dbReference type="Proteomes" id="UP000654075">
    <property type="component" value="Unassembled WGS sequence"/>
</dbReference>
<feature type="compositionally biased region" description="Low complexity" evidence="1">
    <location>
        <begin position="30"/>
        <end position="43"/>
    </location>
</feature>
<proteinExistence type="predicted"/>
<feature type="non-terminal residue" evidence="2">
    <location>
        <position position="156"/>
    </location>
</feature>
<feature type="compositionally biased region" description="Polar residues" evidence="1">
    <location>
        <begin position="52"/>
        <end position="71"/>
    </location>
</feature>
<evidence type="ECO:0000256" key="1">
    <source>
        <dbReference type="SAM" id="MobiDB-lite"/>
    </source>
</evidence>
<reference evidence="2" key="1">
    <citation type="submission" date="2021-02" db="EMBL/GenBank/DDBJ databases">
        <authorList>
            <person name="Dougan E. K."/>
            <person name="Rhodes N."/>
            <person name="Thang M."/>
            <person name="Chan C."/>
        </authorList>
    </citation>
    <scope>NUCLEOTIDE SEQUENCE</scope>
</reference>
<feature type="region of interest" description="Disordered" evidence="1">
    <location>
        <begin position="102"/>
        <end position="156"/>
    </location>
</feature>
<evidence type="ECO:0000313" key="3">
    <source>
        <dbReference type="Proteomes" id="UP000654075"/>
    </source>
</evidence>
<feature type="region of interest" description="Disordered" evidence="1">
    <location>
        <begin position="30"/>
        <end position="73"/>
    </location>
</feature>
<sequence>PGSGVLPNSSRAAEAAAACAASVFAAAGAAPSITASPSTARTPRQPIRPVSITDSAVSSQHSEPLSGSASRDQLMERLQGIARPQTSGFEVTLKEPLRAFIGSRDATPVQSGYSSPSSAAAARRRRPPSSREGEATDGLQCDWGAAMPRMHDAGLL</sequence>
<accession>A0A813GL22</accession>
<evidence type="ECO:0000313" key="2">
    <source>
        <dbReference type="EMBL" id="CAE8627243.1"/>
    </source>
</evidence>
<comment type="caution">
    <text evidence="2">The sequence shown here is derived from an EMBL/GenBank/DDBJ whole genome shotgun (WGS) entry which is preliminary data.</text>
</comment>
<dbReference type="EMBL" id="CAJNNV010029133">
    <property type="protein sequence ID" value="CAE8627243.1"/>
    <property type="molecule type" value="Genomic_DNA"/>
</dbReference>
<name>A0A813GL22_POLGL</name>
<dbReference type="AlphaFoldDB" id="A0A813GL22"/>